<dbReference type="PANTHER" id="PTHR40465:SF1">
    <property type="entry name" value="DUF6534 DOMAIN-CONTAINING PROTEIN"/>
    <property type="match status" value="1"/>
</dbReference>
<dbReference type="InterPro" id="IPR045339">
    <property type="entry name" value="DUF6534"/>
</dbReference>
<keyword evidence="1" id="KW-0812">Transmembrane</keyword>
<feature type="transmembrane region" description="Helical" evidence="1">
    <location>
        <begin position="241"/>
        <end position="262"/>
    </location>
</feature>
<evidence type="ECO:0000313" key="4">
    <source>
        <dbReference type="Proteomes" id="UP000703269"/>
    </source>
</evidence>
<dbReference type="Pfam" id="PF20152">
    <property type="entry name" value="DUF6534"/>
    <property type="match status" value="1"/>
</dbReference>
<keyword evidence="1" id="KW-0472">Membrane</keyword>
<gene>
    <name evidence="3" type="ORF">PsYK624_098160</name>
</gene>
<name>A0A9P3LFL7_9APHY</name>
<feature type="domain" description="DUF6534" evidence="2">
    <location>
        <begin position="179"/>
        <end position="264"/>
    </location>
</feature>
<evidence type="ECO:0000256" key="1">
    <source>
        <dbReference type="SAM" id="Phobius"/>
    </source>
</evidence>
<reference evidence="3 4" key="1">
    <citation type="submission" date="2021-08" db="EMBL/GenBank/DDBJ databases">
        <title>Draft Genome Sequence of Phanerochaete sordida strain YK-624.</title>
        <authorList>
            <person name="Mori T."/>
            <person name="Dohra H."/>
            <person name="Suzuki T."/>
            <person name="Kawagishi H."/>
            <person name="Hirai H."/>
        </authorList>
    </citation>
    <scope>NUCLEOTIDE SEQUENCE [LARGE SCALE GENOMIC DNA]</scope>
    <source>
        <strain evidence="3 4">YK-624</strain>
    </source>
</reference>
<protein>
    <recommendedName>
        <fullName evidence="2">DUF6534 domain-containing protein</fullName>
    </recommendedName>
</protein>
<keyword evidence="4" id="KW-1185">Reference proteome</keyword>
<dbReference type="EMBL" id="BPQB01000034">
    <property type="protein sequence ID" value="GJE93656.1"/>
    <property type="molecule type" value="Genomic_DNA"/>
</dbReference>
<feature type="transmembrane region" description="Helical" evidence="1">
    <location>
        <begin position="60"/>
        <end position="81"/>
    </location>
</feature>
<proteinExistence type="predicted"/>
<evidence type="ECO:0000313" key="3">
    <source>
        <dbReference type="EMBL" id="GJE93656.1"/>
    </source>
</evidence>
<accession>A0A9P3LFL7</accession>
<dbReference type="AlphaFoldDB" id="A0A9P3LFL7"/>
<feature type="transmembrane region" description="Helical" evidence="1">
    <location>
        <begin position="20"/>
        <end position="39"/>
    </location>
</feature>
<feature type="transmembrane region" description="Helical" evidence="1">
    <location>
        <begin position="93"/>
        <end position="111"/>
    </location>
</feature>
<organism evidence="3 4">
    <name type="scientific">Phanerochaete sordida</name>
    <dbReference type="NCBI Taxonomy" id="48140"/>
    <lineage>
        <taxon>Eukaryota</taxon>
        <taxon>Fungi</taxon>
        <taxon>Dikarya</taxon>
        <taxon>Basidiomycota</taxon>
        <taxon>Agaricomycotina</taxon>
        <taxon>Agaricomycetes</taxon>
        <taxon>Polyporales</taxon>
        <taxon>Phanerochaetaceae</taxon>
        <taxon>Phanerochaete</taxon>
    </lineage>
</organism>
<comment type="caution">
    <text evidence="3">The sequence shown here is derived from an EMBL/GenBank/DDBJ whole genome shotgun (WGS) entry which is preliminary data.</text>
</comment>
<evidence type="ECO:0000259" key="2">
    <source>
        <dbReference type="Pfam" id="PF20152"/>
    </source>
</evidence>
<dbReference type="OrthoDB" id="2535105at2759"/>
<keyword evidence="1" id="KW-1133">Transmembrane helix</keyword>
<feature type="transmembrane region" description="Helical" evidence="1">
    <location>
        <begin position="132"/>
        <end position="155"/>
    </location>
</feature>
<feature type="transmembrane region" description="Helical" evidence="1">
    <location>
        <begin position="175"/>
        <end position="196"/>
    </location>
</feature>
<sequence>MSMSTACPTDAIHYIPTSTLGAAIIGAFAAAILYGMTLLQSFVFFQSNPKASRLNKYTKVTVWLLWATNTLHMALIIHPVYWYTVLHYTDPFALVDIVWSIAAGVVITNINDMLVRSWFIYRVWILSRKSPYFTVPLVICAVLLFGITFSTGVKACQSRTLLHFSEIKWLVELDFSLLFIVDFLIAGTLCFLLAQYRNLHLSHETESYLNILMIYTIHTGLLTSVLSFACLITYVTMPDNYIFIAIFFPLASLYANSLLASFNMPDVYLQHGRSKERGLPMPLGQLNSEGSRNADILQSQGHDKPRLTSVDGARQSTEDLVIHIKTEHSQTIA</sequence>
<dbReference type="Proteomes" id="UP000703269">
    <property type="component" value="Unassembled WGS sequence"/>
</dbReference>
<dbReference type="PANTHER" id="PTHR40465">
    <property type="entry name" value="CHROMOSOME 1, WHOLE GENOME SHOTGUN SEQUENCE"/>
    <property type="match status" value="1"/>
</dbReference>
<feature type="transmembrane region" description="Helical" evidence="1">
    <location>
        <begin position="208"/>
        <end position="235"/>
    </location>
</feature>